<gene>
    <name evidence="2" type="ORF">QO010_002574</name>
</gene>
<protein>
    <submittedName>
        <fullName evidence="2">Phosphatidylglycerophosphate synthase</fullName>
    </submittedName>
</protein>
<name>A0ABU0ITN9_9CAUL</name>
<evidence type="ECO:0000313" key="2">
    <source>
        <dbReference type="EMBL" id="MDQ0464790.1"/>
    </source>
</evidence>
<keyword evidence="1" id="KW-0812">Transmembrane</keyword>
<dbReference type="Proteomes" id="UP001228905">
    <property type="component" value="Unassembled WGS sequence"/>
</dbReference>
<accession>A0ABU0ITN9</accession>
<dbReference type="RefSeq" id="WP_307349701.1">
    <property type="nucleotide sequence ID" value="NZ_JAUSVS010000004.1"/>
</dbReference>
<dbReference type="Gene3D" id="1.20.120.1760">
    <property type="match status" value="1"/>
</dbReference>
<keyword evidence="3" id="KW-1185">Reference proteome</keyword>
<evidence type="ECO:0000256" key="1">
    <source>
        <dbReference type="SAM" id="Phobius"/>
    </source>
</evidence>
<evidence type="ECO:0000313" key="3">
    <source>
        <dbReference type="Proteomes" id="UP001228905"/>
    </source>
</evidence>
<dbReference type="InterPro" id="IPR043130">
    <property type="entry name" value="CDP-OH_PTrfase_TM_dom"/>
</dbReference>
<reference evidence="2 3" key="1">
    <citation type="submission" date="2023-07" db="EMBL/GenBank/DDBJ databases">
        <title>Genomic Encyclopedia of Type Strains, Phase IV (KMG-IV): sequencing the most valuable type-strain genomes for metagenomic binning, comparative biology and taxonomic classification.</title>
        <authorList>
            <person name="Goeker M."/>
        </authorList>
    </citation>
    <scope>NUCLEOTIDE SEQUENCE [LARGE SCALE GENOMIC DNA]</scope>
    <source>
        <strain evidence="2 3">DSM 18695</strain>
    </source>
</reference>
<sequence length="221" mass="22795">MSDTPENRRPLKIRGAGWAQALAASLGKAGASPDLISATSIAFAVTGAGFFLASGVSEGAFRAICLIVAATCVQLRLLANMLDGMVAVEHGRGSPAGPIWNELPDRIADAFFLVAAGYAAADAGVSAGVALGWACAVLAVLTAYVRELGRGLGFPADFSGPMAKPHRMFALTVTCVVAALEPLWGWSGESLAIGLAVIAIGTVWTAARRTRTLARRLKEKS</sequence>
<keyword evidence="1" id="KW-1133">Transmembrane helix</keyword>
<comment type="caution">
    <text evidence="2">The sequence shown here is derived from an EMBL/GenBank/DDBJ whole genome shotgun (WGS) entry which is preliminary data.</text>
</comment>
<keyword evidence="1" id="KW-0472">Membrane</keyword>
<dbReference type="EMBL" id="JAUSVS010000004">
    <property type="protein sequence ID" value="MDQ0464790.1"/>
    <property type="molecule type" value="Genomic_DNA"/>
</dbReference>
<organism evidence="2 3">
    <name type="scientific">Caulobacter ginsengisoli</name>
    <dbReference type="NCBI Taxonomy" id="400775"/>
    <lineage>
        <taxon>Bacteria</taxon>
        <taxon>Pseudomonadati</taxon>
        <taxon>Pseudomonadota</taxon>
        <taxon>Alphaproteobacteria</taxon>
        <taxon>Caulobacterales</taxon>
        <taxon>Caulobacteraceae</taxon>
        <taxon>Caulobacter</taxon>
    </lineage>
</organism>
<proteinExistence type="predicted"/>
<feature type="transmembrane region" description="Helical" evidence="1">
    <location>
        <begin position="190"/>
        <end position="207"/>
    </location>
</feature>
<feature type="transmembrane region" description="Helical" evidence="1">
    <location>
        <begin position="35"/>
        <end position="53"/>
    </location>
</feature>
<feature type="transmembrane region" description="Helical" evidence="1">
    <location>
        <begin position="123"/>
        <end position="145"/>
    </location>
</feature>